<dbReference type="SUPFAM" id="SSF50447">
    <property type="entry name" value="Translation proteins"/>
    <property type="match status" value="1"/>
</dbReference>
<reference evidence="1" key="1">
    <citation type="journal article" date="2014" name="Front. Microbiol.">
        <title>High frequency of phylogenetically diverse reductive dehalogenase-homologous genes in deep subseafloor sedimentary metagenomes.</title>
        <authorList>
            <person name="Kawai M."/>
            <person name="Futagami T."/>
            <person name="Toyoda A."/>
            <person name="Takaki Y."/>
            <person name="Nishi S."/>
            <person name="Hori S."/>
            <person name="Arai W."/>
            <person name="Tsubouchi T."/>
            <person name="Morono Y."/>
            <person name="Uchiyama I."/>
            <person name="Ito T."/>
            <person name="Fujiyama A."/>
            <person name="Inagaki F."/>
            <person name="Takami H."/>
        </authorList>
    </citation>
    <scope>NUCLEOTIDE SEQUENCE</scope>
    <source>
        <strain evidence="1">Expedition CK06-06</strain>
    </source>
</reference>
<evidence type="ECO:0008006" key="2">
    <source>
        <dbReference type="Google" id="ProtNLM"/>
    </source>
</evidence>
<dbReference type="EMBL" id="BARS01005652">
    <property type="protein sequence ID" value="GAF76625.1"/>
    <property type="molecule type" value="Genomic_DNA"/>
</dbReference>
<sequence length="85" mass="9412">MAEKKEKEIGKIFSYFSKIGVAAIKLTAGLKKGDTIHIKGATTDFKQKVVSMQTENKVIESAKKGDDIGIKVKDRVRPNDKVYKA</sequence>
<dbReference type="AlphaFoldDB" id="X0TKL6"/>
<evidence type="ECO:0000313" key="1">
    <source>
        <dbReference type="EMBL" id="GAF76625.1"/>
    </source>
</evidence>
<dbReference type="InterPro" id="IPR009000">
    <property type="entry name" value="Transl_B-barrel_sf"/>
</dbReference>
<proteinExistence type="predicted"/>
<dbReference type="Gene3D" id="2.40.30.10">
    <property type="entry name" value="Translation factors"/>
    <property type="match status" value="1"/>
</dbReference>
<accession>X0TKL6</accession>
<gene>
    <name evidence="1" type="ORF">S01H1_11086</name>
</gene>
<organism evidence="1">
    <name type="scientific">marine sediment metagenome</name>
    <dbReference type="NCBI Taxonomy" id="412755"/>
    <lineage>
        <taxon>unclassified sequences</taxon>
        <taxon>metagenomes</taxon>
        <taxon>ecological metagenomes</taxon>
    </lineage>
</organism>
<comment type="caution">
    <text evidence="1">The sequence shown here is derived from an EMBL/GenBank/DDBJ whole genome shotgun (WGS) entry which is preliminary data.</text>
</comment>
<name>X0TKL6_9ZZZZ</name>
<protein>
    <recommendedName>
        <fullName evidence="2">Translation elongation factor-like protein</fullName>
    </recommendedName>
</protein>